<dbReference type="InterPro" id="IPR000184">
    <property type="entry name" value="Bac_surfAg_D15"/>
</dbReference>
<dbReference type="GO" id="GO:0019867">
    <property type="term" value="C:outer membrane"/>
    <property type="evidence" value="ECO:0007669"/>
    <property type="project" value="InterPro"/>
</dbReference>
<keyword evidence="2 5" id="KW-0732">Signal</keyword>
<comment type="subcellular location">
    <subcellularLocation>
        <location evidence="1">Membrane</location>
    </subcellularLocation>
</comment>
<dbReference type="InterPro" id="IPR029052">
    <property type="entry name" value="Metallo-depent_PP-like"/>
</dbReference>
<dbReference type="Gene3D" id="3.60.21.10">
    <property type="match status" value="2"/>
</dbReference>
<evidence type="ECO:0000256" key="2">
    <source>
        <dbReference type="ARBA" id="ARBA00022729"/>
    </source>
</evidence>
<evidence type="ECO:0000313" key="9">
    <source>
        <dbReference type="Proteomes" id="UP000295807"/>
    </source>
</evidence>
<keyword evidence="4" id="KW-0472">Membrane</keyword>
<dbReference type="InterPro" id="IPR051558">
    <property type="entry name" value="Metallophosphoesterase_PAP"/>
</dbReference>
<evidence type="ECO:0000256" key="5">
    <source>
        <dbReference type="SAM" id="SignalP"/>
    </source>
</evidence>
<evidence type="ECO:0000313" key="8">
    <source>
        <dbReference type="EMBL" id="TCS85821.1"/>
    </source>
</evidence>
<dbReference type="InterPro" id="IPR004843">
    <property type="entry name" value="Calcineurin-like_PHP"/>
</dbReference>
<gene>
    <name evidence="8" type="ORF">EDD80_11019</name>
</gene>
<proteinExistence type="predicted"/>
<dbReference type="AlphaFoldDB" id="A0A4R3KN02"/>
<evidence type="ECO:0000256" key="4">
    <source>
        <dbReference type="ARBA" id="ARBA00023136"/>
    </source>
</evidence>
<feature type="domain" description="Calcineurin-like phosphoesterase" evidence="6">
    <location>
        <begin position="36"/>
        <end position="233"/>
    </location>
</feature>
<keyword evidence="3" id="KW-0378">Hydrolase</keyword>
<feature type="domain" description="Bacterial surface antigen (D15)" evidence="7">
    <location>
        <begin position="1058"/>
        <end position="1230"/>
    </location>
</feature>
<feature type="signal peptide" evidence="5">
    <location>
        <begin position="1"/>
        <end position="25"/>
    </location>
</feature>
<dbReference type="RefSeq" id="WP_132129944.1">
    <property type="nucleotide sequence ID" value="NZ_SMAD01000010.1"/>
</dbReference>
<evidence type="ECO:0000259" key="6">
    <source>
        <dbReference type="Pfam" id="PF00149"/>
    </source>
</evidence>
<organism evidence="8 9">
    <name type="scientific">Anseongella ginsenosidimutans</name>
    <dbReference type="NCBI Taxonomy" id="496056"/>
    <lineage>
        <taxon>Bacteria</taxon>
        <taxon>Pseudomonadati</taxon>
        <taxon>Bacteroidota</taxon>
        <taxon>Sphingobacteriia</taxon>
        <taxon>Sphingobacteriales</taxon>
        <taxon>Sphingobacteriaceae</taxon>
        <taxon>Anseongella</taxon>
    </lineage>
</organism>
<dbReference type="SUPFAM" id="SSF56300">
    <property type="entry name" value="Metallo-dependent phosphatases"/>
    <property type="match status" value="1"/>
</dbReference>
<evidence type="ECO:0000259" key="7">
    <source>
        <dbReference type="Pfam" id="PF01103"/>
    </source>
</evidence>
<keyword evidence="9" id="KW-1185">Reference proteome</keyword>
<evidence type="ECO:0000256" key="3">
    <source>
        <dbReference type="ARBA" id="ARBA00022801"/>
    </source>
</evidence>
<dbReference type="Pfam" id="PF01103">
    <property type="entry name" value="Omp85"/>
    <property type="match status" value="1"/>
</dbReference>
<dbReference type="PANTHER" id="PTHR10161:SF14">
    <property type="entry name" value="TARTRATE-RESISTANT ACID PHOSPHATASE TYPE 5"/>
    <property type="match status" value="1"/>
</dbReference>
<dbReference type="PANTHER" id="PTHR10161">
    <property type="entry name" value="TARTRATE-RESISTANT ACID PHOSPHATASE TYPE 5"/>
    <property type="match status" value="1"/>
</dbReference>
<feature type="chain" id="PRO_5020806520" evidence="5">
    <location>
        <begin position="26"/>
        <end position="1266"/>
    </location>
</feature>
<dbReference type="Gene3D" id="2.40.160.50">
    <property type="entry name" value="membrane protein fhac: a member of the omp85/tpsb transporter family"/>
    <property type="match status" value="1"/>
</dbReference>
<dbReference type="OrthoDB" id="333971at2"/>
<sequence length="1266" mass="142692">MPFSSKLRIVFLVLTAMFVAASLSAQERNAGPRQRVILIGDAGRLLNGRAIVPEAAASMINPGDSRVTVVFLGDNVYDKGLPGEEDKNYSESVHILQRQLAPFEGYKAAVYMIPGNHDWQKGGPLGWDRIKRQAAWVDSLPGDRVVFLPQGGCPGPEEITLGDSVVLVIVDTQWWLHPFEKPGEDSDCDCKNREEVLAALEDIAWRNRHKKIVFAAHHAFRTHGIHGGYFTLKQHIFPLTDLHPDWYFPLPLVGSIYPLSRGVFGDIQDLQHPEYRYMVKSMEEAMEAAEDVTWVGGHDHALQLLRDKERYYIVSGSGINMERVRTASNTLFASGKRGFAEILFLENGNKEIRFFEVDTAGNARLAFKKELPAGARPAEAELAGGDQLAAEAAPAAGDGAGVPGTKDQLATKDVPAADGVAGARPAEEPVPVRSKKASRDSITVAIAPEYDEAGEMHRFFFGQNYRRLWATPVKMRVFRLEEEMGGLEIVKKGGGQQTLSLRLADSSGKEWNLRTVQKNPEKALPPRLRATVAEKIVQDQISAAHPFGALAVPTVAGALDIPHARPELVYLPDDPALGMYQEDFANAVYTFEEREPIPDDTKSTTSVLEKLQEDNDHVIDEKAVLKARLLDLLIGDWDRHEDQWRWGKVDKEHGNIYYPIPRDRDQVFFTNSGLFPGIAARKWAMPKFQGFKPSIRDVNGFMFNARYFDRLFLHELEEETWQETASLVQETLTDRLLDSALHQMPDTIYRLSGRKILHTLKARRDHLKQDALDYYHFLARAVDIPGSDQPDLFQVSLEKDGRVKVRGSKVEKRERVFYERSFYPAVTKEVRIYGRDDEDVFEVSGAGHSPIKIRMIGGSGTDIFRVGEEVKGKGRLFIYDRSDLENTFPPRGKAVLRTSEEAAVNEYDPQSFQYDRLMPLLTAGYNLDDGVFLGAGFQYIHHAFRKEPYASRNKLMVGHALATSAWFLDYEGEFMQLLGNMDLLADLEAKAPHNTTNFFGAGNETVFREELSDPAIQYYRTRYNLVEGEVKIRLPLGNSLRVFGGPAGQYFNMRSEENDERFIRDYAGLHPQDELFTHRTFAGLVAGFEIDTRNHELTPTRGFSWNTTFKGMQQVQGEKDRYGQLQTELRLFTSFNLNPRLVIANRIGAGYTFGEPGFYQLLYLGGKQNLRGYRNFRFAGESMFYHNIELRLKLFDFTSYLFPGSVGLTGFHDIGRVWRPGEDSDKWHQGYGGGIYLVPAEMLVLSGSVGFSEEEILPSVSLGFQF</sequence>
<evidence type="ECO:0000256" key="1">
    <source>
        <dbReference type="ARBA" id="ARBA00004370"/>
    </source>
</evidence>
<dbReference type="Pfam" id="PF00149">
    <property type="entry name" value="Metallophos"/>
    <property type="match status" value="1"/>
</dbReference>
<name>A0A4R3KN02_9SPHI</name>
<comment type="caution">
    <text evidence="8">The sequence shown here is derived from an EMBL/GenBank/DDBJ whole genome shotgun (WGS) entry which is preliminary data.</text>
</comment>
<dbReference type="Proteomes" id="UP000295807">
    <property type="component" value="Unassembled WGS sequence"/>
</dbReference>
<reference evidence="8 9" key="1">
    <citation type="submission" date="2019-03" db="EMBL/GenBank/DDBJ databases">
        <title>Genomic Encyclopedia of Type Strains, Phase IV (KMG-IV): sequencing the most valuable type-strain genomes for metagenomic binning, comparative biology and taxonomic classification.</title>
        <authorList>
            <person name="Goeker M."/>
        </authorList>
    </citation>
    <scope>NUCLEOTIDE SEQUENCE [LARGE SCALE GENOMIC DNA]</scope>
    <source>
        <strain evidence="8 9">DSM 21100</strain>
    </source>
</reference>
<protein>
    <submittedName>
        <fullName evidence="8">Calcineurin-like phosphoesterase family protein</fullName>
    </submittedName>
</protein>
<dbReference type="EMBL" id="SMAD01000010">
    <property type="protein sequence ID" value="TCS85821.1"/>
    <property type="molecule type" value="Genomic_DNA"/>
</dbReference>
<dbReference type="GO" id="GO:0016787">
    <property type="term" value="F:hydrolase activity"/>
    <property type="evidence" value="ECO:0007669"/>
    <property type="project" value="UniProtKB-KW"/>
</dbReference>
<accession>A0A4R3KN02</accession>